<dbReference type="SMART" id="SM00382">
    <property type="entry name" value="AAA"/>
    <property type="match status" value="1"/>
</dbReference>
<dbReference type="PROSITE" id="PS00211">
    <property type="entry name" value="ABC_TRANSPORTER_1"/>
    <property type="match status" value="1"/>
</dbReference>
<name>A0A5Q4ZLB6_9BURK</name>
<dbReference type="Gene3D" id="3.40.50.300">
    <property type="entry name" value="P-loop containing nucleotide triphosphate hydrolases"/>
    <property type="match status" value="1"/>
</dbReference>
<dbReference type="InterPro" id="IPR027417">
    <property type="entry name" value="P-loop_NTPase"/>
</dbReference>
<keyword evidence="9" id="KW-1185">Reference proteome</keyword>
<dbReference type="PANTHER" id="PTHR46743">
    <property type="entry name" value="TEICHOIC ACIDS EXPORT ATP-BINDING PROTEIN TAGH"/>
    <property type="match status" value="1"/>
</dbReference>
<accession>A0A5Q4ZLB6</accession>
<dbReference type="GO" id="GO:0005524">
    <property type="term" value="F:ATP binding"/>
    <property type="evidence" value="ECO:0007669"/>
    <property type="project" value="UniProtKB-KW"/>
</dbReference>
<dbReference type="InterPro" id="IPR003593">
    <property type="entry name" value="AAA+_ATPase"/>
</dbReference>
<feature type="domain" description="ABC transporter" evidence="7">
    <location>
        <begin position="2"/>
        <end position="215"/>
    </location>
</feature>
<dbReference type="CDD" id="cd03220">
    <property type="entry name" value="ABC_KpsT_Wzt"/>
    <property type="match status" value="1"/>
</dbReference>
<evidence type="ECO:0000313" key="9">
    <source>
        <dbReference type="Proteomes" id="UP000325811"/>
    </source>
</evidence>
<keyword evidence="8" id="KW-0614">Plasmid</keyword>
<evidence type="ECO:0000256" key="3">
    <source>
        <dbReference type="ARBA" id="ARBA00022475"/>
    </source>
</evidence>
<protein>
    <submittedName>
        <fullName evidence="8">Capsule polysaccharide export ATP-binding protein CtrD</fullName>
    </submittedName>
</protein>
<comment type="similarity">
    <text evidence="1">Belongs to the ABC transporter superfamily.</text>
</comment>
<evidence type="ECO:0000256" key="5">
    <source>
        <dbReference type="ARBA" id="ARBA00022741"/>
    </source>
</evidence>
<dbReference type="InterPro" id="IPR015860">
    <property type="entry name" value="ABC_transpr_TagH-like"/>
</dbReference>
<keyword evidence="3" id="KW-1003">Cell membrane</keyword>
<dbReference type="GO" id="GO:0016887">
    <property type="term" value="F:ATP hydrolysis activity"/>
    <property type="evidence" value="ECO:0007669"/>
    <property type="project" value="InterPro"/>
</dbReference>
<dbReference type="Pfam" id="PF00005">
    <property type="entry name" value="ABC_tran"/>
    <property type="match status" value="1"/>
</dbReference>
<evidence type="ECO:0000256" key="2">
    <source>
        <dbReference type="ARBA" id="ARBA00022448"/>
    </source>
</evidence>
<organism evidence="8 9">
    <name type="scientific">Paraburkholderia dioscoreae</name>
    <dbReference type="NCBI Taxonomy" id="2604047"/>
    <lineage>
        <taxon>Bacteria</taxon>
        <taxon>Pseudomonadati</taxon>
        <taxon>Pseudomonadota</taxon>
        <taxon>Betaproteobacteria</taxon>
        <taxon>Burkholderiales</taxon>
        <taxon>Burkholderiaceae</taxon>
        <taxon>Paraburkholderia</taxon>
    </lineage>
</organism>
<dbReference type="PANTHER" id="PTHR46743:SF2">
    <property type="entry name" value="TEICHOIC ACIDS EXPORT ATP-BINDING PROTEIN TAGH"/>
    <property type="match status" value="1"/>
</dbReference>
<dbReference type="AlphaFoldDB" id="A0A5Q4ZLB6"/>
<reference evidence="8 9" key="1">
    <citation type="submission" date="2019-08" db="EMBL/GenBank/DDBJ databases">
        <authorList>
            <person name="Herpell B J."/>
        </authorList>
    </citation>
    <scope>NUCLEOTIDE SEQUENCE [LARGE SCALE GENOMIC DNA]</scope>
    <source>
        <strain evidence="9">Msb3</strain>
        <plasmid evidence="8 9">pII</plasmid>
    </source>
</reference>
<evidence type="ECO:0000256" key="1">
    <source>
        <dbReference type="ARBA" id="ARBA00005417"/>
    </source>
</evidence>
<gene>
    <name evidence="8" type="primary">ctrD</name>
    <name evidence="8" type="ORF">PDMSB3_0024</name>
</gene>
<keyword evidence="4" id="KW-0472">Membrane</keyword>
<geneLocation type="plasmid" evidence="8 9">
    <name>pII</name>
</geneLocation>
<dbReference type="GO" id="GO:0016020">
    <property type="term" value="C:membrane"/>
    <property type="evidence" value="ECO:0007669"/>
    <property type="project" value="InterPro"/>
</dbReference>
<evidence type="ECO:0000256" key="6">
    <source>
        <dbReference type="ARBA" id="ARBA00022840"/>
    </source>
</evidence>
<dbReference type="GO" id="GO:0140359">
    <property type="term" value="F:ABC-type transporter activity"/>
    <property type="evidence" value="ECO:0007669"/>
    <property type="project" value="InterPro"/>
</dbReference>
<proteinExistence type="inferred from homology"/>
<keyword evidence="5" id="KW-0547">Nucleotide-binding</keyword>
<dbReference type="InterPro" id="IPR017871">
    <property type="entry name" value="ABC_transporter-like_CS"/>
</dbReference>
<dbReference type="SUPFAM" id="SSF52540">
    <property type="entry name" value="P-loop containing nucleoside triphosphate hydrolases"/>
    <property type="match status" value="1"/>
</dbReference>
<dbReference type="PROSITE" id="PS50893">
    <property type="entry name" value="ABC_TRANSPORTER_2"/>
    <property type="match status" value="1"/>
</dbReference>
<evidence type="ECO:0000256" key="4">
    <source>
        <dbReference type="ARBA" id="ARBA00022519"/>
    </source>
</evidence>
<keyword evidence="4" id="KW-0997">Cell inner membrane</keyword>
<dbReference type="EMBL" id="LR699556">
    <property type="protein sequence ID" value="VVD31148.1"/>
    <property type="molecule type" value="Genomic_DNA"/>
</dbReference>
<dbReference type="InterPro" id="IPR003439">
    <property type="entry name" value="ABC_transporter-like_ATP-bd"/>
</dbReference>
<evidence type="ECO:0000259" key="7">
    <source>
        <dbReference type="PROSITE" id="PS50893"/>
    </source>
</evidence>
<dbReference type="Proteomes" id="UP000325811">
    <property type="component" value="Plasmid pII"/>
</dbReference>
<dbReference type="KEGG" id="pdio:PDMSB3_0024.3"/>
<dbReference type="RefSeq" id="WP_165190195.1">
    <property type="nucleotide sequence ID" value="NZ_LR699556.1"/>
</dbReference>
<evidence type="ECO:0000313" key="8">
    <source>
        <dbReference type="EMBL" id="VVD31148.1"/>
    </source>
</evidence>
<sequence length="215" mass="24490">MIALRNLNKYYRTRAGRRHVLNDISFSLEKGERIGILGRNGAGKSTLIRMIGGAELPSSGQIERRMSVSWPLAFNGGFQGSLTGFDNIRFICRVYEADYHTVLPFIEEFTELGQYLREPLKTYSSGMSARLAFGLSMAIEFDCFLIDEVISVGDSNFHRKCQRELFEKRSDRAMIVVSHDPHLIREHCSKASVLRAGRLHHFPTLDDAYAFYENS</sequence>
<keyword evidence="6 8" id="KW-0067">ATP-binding</keyword>
<keyword evidence="2" id="KW-0813">Transport</keyword>
<dbReference type="InterPro" id="IPR050683">
    <property type="entry name" value="Bact_Polysacc_Export_ATP-bd"/>
</dbReference>